<accession>A0A3A4KBS5</accession>
<proteinExistence type="predicted"/>
<keyword evidence="2" id="KW-1185">Reference proteome</keyword>
<gene>
    <name evidence="1" type="ORF">D5S18_02965</name>
</gene>
<dbReference type="RefSeq" id="WP_120037707.1">
    <property type="nucleotide sequence ID" value="NZ_QZFU01000010.1"/>
</dbReference>
<organism evidence="1 2">
    <name type="scientific">Nocardia panacis</name>
    <dbReference type="NCBI Taxonomy" id="2340916"/>
    <lineage>
        <taxon>Bacteria</taxon>
        <taxon>Bacillati</taxon>
        <taxon>Actinomycetota</taxon>
        <taxon>Actinomycetes</taxon>
        <taxon>Mycobacteriales</taxon>
        <taxon>Nocardiaceae</taxon>
        <taxon>Nocardia</taxon>
    </lineage>
</organism>
<dbReference type="Proteomes" id="UP000266677">
    <property type="component" value="Unassembled WGS sequence"/>
</dbReference>
<dbReference type="OrthoDB" id="4407402at2"/>
<evidence type="ECO:0000313" key="2">
    <source>
        <dbReference type="Proteomes" id="UP000266677"/>
    </source>
</evidence>
<name>A0A3A4KBS5_9NOCA</name>
<sequence>MADLVVELESWRGDWFTLYGPNQGDRGVVLGEKPEGLLDDEPFETRWYSHAFQLGATPDGVTVNRKDLHLGVEILPTEHGSWGESYSGWRRAWSTTRDSRLWVSTANSRRYLAGRLTKTPGFNPETDPFVRRHGRVETFVTAGDPRWKEPDATAKWVSTIDTTDGSWAYGKVTIANPCDYPMWLVWVVQAYAGAKYRLPDYSWGSDRHERADADKNRVIQLPTLIAGEHLRVDTDPDTAQVVSDIDTQIYQRMNGVRFMYPVPPETRPTRIEVGVSGAPAGVGVQVRCRRNWSSPLLIG</sequence>
<dbReference type="EMBL" id="QZFU01000010">
    <property type="protein sequence ID" value="RJO79307.1"/>
    <property type="molecule type" value="Genomic_DNA"/>
</dbReference>
<protein>
    <submittedName>
        <fullName evidence="1">Phage tail protein</fullName>
    </submittedName>
</protein>
<dbReference type="AlphaFoldDB" id="A0A3A4KBS5"/>
<evidence type="ECO:0000313" key="1">
    <source>
        <dbReference type="EMBL" id="RJO79307.1"/>
    </source>
</evidence>
<reference evidence="1 2" key="1">
    <citation type="submission" date="2018-09" db="EMBL/GenBank/DDBJ databases">
        <title>YIM PH21274 draft genome.</title>
        <authorList>
            <person name="Miao C."/>
        </authorList>
    </citation>
    <scope>NUCLEOTIDE SEQUENCE [LARGE SCALE GENOMIC DNA]</scope>
    <source>
        <strain evidence="1 2">YIM PH 21724</strain>
    </source>
</reference>
<comment type="caution">
    <text evidence="1">The sequence shown here is derived from an EMBL/GenBank/DDBJ whole genome shotgun (WGS) entry which is preliminary data.</text>
</comment>